<accession>A0ACC3SJK1</accession>
<evidence type="ECO:0000313" key="1">
    <source>
        <dbReference type="EMBL" id="KAK8216896.1"/>
    </source>
</evidence>
<sequence>MACAMNSTLNTATVDMVQEVPPSFCDTNVGGLLLYKDQPMDLKDSTSAKTNARCYCGQEDKAILCAERGDEVQSSRKHIADDGQEVTEEWTGMFVCVNTCARALDCGIHHCEKACHPQDSDAGHCPRSPDVVTDCPCGKTPITEILSQPRSTCQDPIPNCTKPCGKQLTCGHTCQKLCHSGDCPSCLQTVNISCRCGRNTFPTVCHQGNVEPPQCFRNCRVTLNCGRHACDERCCPGERKAAERQSSKRKQRPLDAAPRVFDDGFEPEHICTRSCGRPLKCGNHVCMELCHKGPCGTCREAIFDEISCHCGRTVLQPPLPCGTQPPPCRYQCERPKACGHPQVQHTCHMNNESCPKCPYLMEKRCMCGKKALKNQPCWLQDVNCGQPCGKTLKCGSHMCRKPCHRPGECEDAGGRACQQPCGKEKSVCGHPDENICHAPYPCKEDKPCPHKIFITCECQAQKQEMKCNASKSSEGNLAKSLPCNEECARLERNRKLALALNIDRSTHVDGGDHIPYSNDTLTMFQEHVKWAQTQEREFRVFAAADDEKRLRFKPMPARQRAFIHSLAEDFGLDSESMDPEPHRHVAIFKTPKFLTAPNKTLAECVRIRVTQRAALAKDANASDGDAEKKIRSNEVGEPFNAFVIANPRFGLTIDEVRAELNGIVPASAALQFDIEFLPNDEVIIKALTRTLPAHDLEAQLKTMKPSLTTALAAKAIGRAQLCHADSSLNILRRESDGASSDGWSRVAAKGAAPRKLGPQQTIGGNNSFAALGGNKVTFAKKKPVKVEKVEVVDDWEAAETAEEEKEMAASKEKEGESGAGSEGDEGVVVDVDGDVDGVGVSTDGPGAPRDRVELHVPVAEENAVVDTVSTQPAASAEPEPVAEATDGEAPAPAPASAPAPAPAPAPVEQAEEAHGDP</sequence>
<name>A0ACC3SJK1_9PEZI</name>
<proteinExistence type="predicted"/>
<comment type="caution">
    <text evidence="1">The sequence shown here is derived from an EMBL/GenBank/DDBJ whole genome shotgun (WGS) entry which is preliminary data.</text>
</comment>
<dbReference type="EMBL" id="JAMKPW020000007">
    <property type="protein sequence ID" value="KAK8216896.1"/>
    <property type="molecule type" value="Genomic_DNA"/>
</dbReference>
<gene>
    <name evidence="1" type="primary">FAP1</name>
    <name evidence="1" type="ORF">M8818_001859</name>
</gene>
<keyword evidence="2" id="KW-1185">Reference proteome</keyword>
<reference evidence="1" key="1">
    <citation type="submission" date="2024-02" db="EMBL/GenBank/DDBJ databases">
        <title>Metagenome Assembled Genome of Zalaria obscura JY119.</title>
        <authorList>
            <person name="Vighnesh L."/>
            <person name="Jagadeeshwari U."/>
            <person name="Venkata Ramana C."/>
            <person name="Sasikala C."/>
        </authorList>
    </citation>
    <scope>NUCLEOTIDE SEQUENCE</scope>
    <source>
        <strain evidence="1">JY119</strain>
    </source>
</reference>
<evidence type="ECO:0000313" key="2">
    <source>
        <dbReference type="Proteomes" id="UP001320706"/>
    </source>
</evidence>
<protein>
    <submittedName>
        <fullName evidence="1">FKBP12-associated protein</fullName>
    </submittedName>
</protein>
<organism evidence="1 2">
    <name type="scientific">Zalaria obscura</name>
    <dbReference type="NCBI Taxonomy" id="2024903"/>
    <lineage>
        <taxon>Eukaryota</taxon>
        <taxon>Fungi</taxon>
        <taxon>Dikarya</taxon>
        <taxon>Ascomycota</taxon>
        <taxon>Pezizomycotina</taxon>
        <taxon>Dothideomycetes</taxon>
        <taxon>Dothideomycetidae</taxon>
        <taxon>Dothideales</taxon>
        <taxon>Zalariaceae</taxon>
        <taxon>Zalaria</taxon>
    </lineage>
</organism>
<dbReference type="Proteomes" id="UP001320706">
    <property type="component" value="Unassembled WGS sequence"/>
</dbReference>